<dbReference type="PROSITE" id="PS51379">
    <property type="entry name" value="4FE4S_FER_2"/>
    <property type="match status" value="2"/>
</dbReference>
<dbReference type="SUPFAM" id="SSF52218">
    <property type="entry name" value="Flavoproteins"/>
    <property type="match status" value="1"/>
</dbReference>
<dbReference type="GO" id="GO:0051539">
    <property type="term" value="F:4 iron, 4 sulfur cluster binding"/>
    <property type="evidence" value="ECO:0007669"/>
    <property type="project" value="UniProtKB-KW"/>
</dbReference>
<dbReference type="SUPFAM" id="SSF54862">
    <property type="entry name" value="4Fe-4S ferredoxins"/>
    <property type="match status" value="1"/>
</dbReference>
<evidence type="ECO:0000256" key="4">
    <source>
        <dbReference type="ARBA" id="ARBA00022485"/>
    </source>
</evidence>
<sequence length="254" mass="27930">MTCYNITFSPTGGTQKVADSFTKAFCQNSTSIDLTDTNLDFNSFNFNHDDICIISVPSFGGRVPQVAVSRLKEMKAENSKAILICVYGNRAYEDTLLELKSTLESCGFCCVAAIAAVAEHSIMHQFATGRPNDNDYKELISFAEKIKTKLTAGNNFNSLVVPGNYPYREYKGVPMKPTVNKDCIKCGICVNKCPVNAIAVDTPSKTNKSECISCMRCVAICPSKARSVSKVMLTIASEKMKKICSVYHENELFL</sequence>
<dbReference type="InterPro" id="IPR017896">
    <property type="entry name" value="4Fe4S_Fe-S-bd"/>
</dbReference>
<accession>A0A1M5SE73</accession>
<comment type="function">
    <text evidence="2">Ferredoxins are iron-sulfur proteins that transfer electrons in a wide variety of metabolic reactions.</text>
</comment>
<gene>
    <name evidence="9" type="ORF">SAMN02745196_00138</name>
</gene>
<protein>
    <recommendedName>
        <fullName evidence="3">Ferredoxin</fullName>
    </recommendedName>
</protein>
<evidence type="ECO:0000256" key="3">
    <source>
        <dbReference type="ARBA" id="ARBA00013529"/>
    </source>
</evidence>
<dbReference type="Pfam" id="PF12838">
    <property type="entry name" value="Fer4_7"/>
    <property type="match status" value="1"/>
</dbReference>
<dbReference type="AlphaFoldDB" id="A0A1M5SE73"/>
<name>A0A1M5SE73_9CLOT</name>
<organism evidence="9 10">
    <name type="scientific">Clostridium collagenovorans DSM 3089</name>
    <dbReference type="NCBI Taxonomy" id="1121306"/>
    <lineage>
        <taxon>Bacteria</taxon>
        <taxon>Bacillati</taxon>
        <taxon>Bacillota</taxon>
        <taxon>Clostridia</taxon>
        <taxon>Eubacteriales</taxon>
        <taxon>Clostridiaceae</taxon>
        <taxon>Clostridium</taxon>
    </lineage>
</organism>
<dbReference type="Gene3D" id="3.30.70.20">
    <property type="match status" value="1"/>
</dbReference>
<feature type="domain" description="4Fe-4S ferredoxin-type" evidence="8">
    <location>
        <begin position="207"/>
        <end position="231"/>
    </location>
</feature>
<evidence type="ECO:0000256" key="6">
    <source>
        <dbReference type="ARBA" id="ARBA00023004"/>
    </source>
</evidence>
<evidence type="ECO:0000259" key="8">
    <source>
        <dbReference type="PROSITE" id="PS51379"/>
    </source>
</evidence>
<comment type="cofactor">
    <cofactor evidence="1">
        <name>[4Fe-4S] cluster</name>
        <dbReference type="ChEBI" id="CHEBI:49883"/>
    </cofactor>
</comment>
<keyword evidence="10" id="KW-1185">Reference proteome</keyword>
<evidence type="ECO:0000256" key="7">
    <source>
        <dbReference type="ARBA" id="ARBA00023014"/>
    </source>
</evidence>
<dbReference type="InterPro" id="IPR050157">
    <property type="entry name" value="PSI_iron-sulfur_center"/>
</dbReference>
<feature type="domain" description="4Fe-4S ferredoxin-type" evidence="8">
    <location>
        <begin position="175"/>
        <end position="203"/>
    </location>
</feature>
<proteinExistence type="predicted"/>
<evidence type="ECO:0000313" key="10">
    <source>
        <dbReference type="Proteomes" id="UP000184526"/>
    </source>
</evidence>
<keyword evidence="6" id="KW-0408">Iron</keyword>
<dbReference type="OrthoDB" id="9813995at2"/>
<reference evidence="9 10" key="1">
    <citation type="submission" date="2016-11" db="EMBL/GenBank/DDBJ databases">
        <authorList>
            <person name="Jaros S."/>
            <person name="Januszkiewicz K."/>
            <person name="Wedrychowicz H."/>
        </authorList>
    </citation>
    <scope>NUCLEOTIDE SEQUENCE [LARGE SCALE GENOMIC DNA]</scope>
    <source>
        <strain evidence="9 10">DSM 3089</strain>
    </source>
</reference>
<keyword evidence="4" id="KW-0004">4Fe-4S</keyword>
<keyword evidence="5" id="KW-0479">Metal-binding</keyword>
<dbReference type="PANTHER" id="PTHR24960:SF79">
    <property type="entry name" value="PHOTOSYSTEM I IRON-SULFUR CENTER"/>
    <property type="match status" value="1"/>
</dbReference>
<dbReference type="PROSITE" id="PS00198">
    <property type="entry name" value="4FE4S_FER_1"/>
    <property type="match status" value="2"/>
</dbReference>
<evidence type="ECO:0000313" key="9">
    <source>
        <dbReference type="EMBL" id="SHH36854.1"/>
    </source>
</evidence>
<keyword evidence="7" id="KW-0411">Iron-sulfur</keyword>
<evidence type="ECO:0000256" key="5">
    <source>
        <dbReference type="ARBA" id="ARBA00022723"/>
    </source>
</evidence>
<dbReference type="GO" id="GO:0046872">
    <property type="term" value="F:metal ion binding"/>
    <property type="evidence" value="ECO:0007669"/>
    <property type="project" value="UniProtKB-KW"/>
</dbReference>
<dbReference type="EMBL" id="FQXP01000003">
    <property type="protein sequence ID" value="SHH36854.1"/>
    <property type="molecule type" value="Genomic_DNA"/>
</dbReference>
<evidence type="ECO:0000256" key="1">
    <source>
        <dbReference type="ARBA" id="ARBA00001966"/>
    </source>
</evidence>
<dbReference type="PANTHER" id="PTHR24960">
    <property type="entry name" value="PHOTOSYSTEM I IRON-SULFUR CENTER-RELATED"/>
    <property type="match status" value="1"/>
</dbReference>
<dbReference type="InterPro" id="IPR029039">
    <property type="entry name" value="Flavoprotein-like_sf"/>
</dbReference>
<dbReference type="Proteomes" id="UP000184526">
    <property type="component" value="Unassembled WGS sequence"/>
</dbReference>
<dbReference type="InterPro" id="IPR017900">
    <property type="entry name" value="4Fe4S_Fe_S_CS"/>
</dbReference>
<evidence type="ECO:0000256" key="2">
    <source>
        <dbReference type="ARBA" id="ARBA00003532"/>
    </source>
</evidence>
<dbReference type="Gene3D" id="3.40.50.360">
    <property type="match status" value="1"/>
</dbReference>
<dbReference type="RefSeq" id="WP_072829028.1">
    <property type="nucleotide sequence ID" value="NZ_FQXP01000003.1"/>
</dbReference>